<protein>
    <recommendedName>
        <fullName evidence="4">Cardiolipin synthase N-terminal domain-containing protein</fullName>
    </recommendedName>
</protein>
<feature type="transmembrane region" description="Helical" evidence="1">
    <location>
        <begin position="6"/>
        <end position="31"/>
    </location>
</feature>
<name>A0ABS8YPF0_9BACL</name>
<evidence type="ECO:0000313" key="3">
    <source>
        <dbReference type="Proteomes" id="UP001199916"/>
    </source>
</evidence>
<feature type="transmembrane region" description="Helical" evidence="1">
    <location>
        <begin position="43"/>
        <end position="67"/>
    </location>
</feature>
<dbReference type="EMBL" id="JAJNBZ010000025">
    <property type="protein sequence ID" value="MCE5172206.1"/>
    <property type="molecule type" value="Genomic_DNA"/>
</dbReference>
<proteinExistence type="predicted"/>
<keyword evidence="1" id="KW-1133">Transmembrane helix</keyword>
<organism evidence="2 3">
    <name type="scientific">Paenibacillus profundus</name>
    <dbReference type="NCBI Taxonomy" id="1173085"/>
    <lineage>
        <taxon>Bacteria</taxon>
        <taxon>Bacillati</taxon>
        <taxon>Bacillota</taxon>
        <taxon>Bacilli</taxon>
        <taxon>Bacillales</taxon>
        <taxon>Paenibacillaceae</taxon>
        <taxon>Paenibacillus</taxon>
    </lineage>
</organism>
<reference evidence="2 3" key="1">
    <citation type="submission" date="2021-11" db="EMBL/GenBank/DDBJ databases">
        <title>Draft genome sequence of Paenibacillus profundus YoMME, a new Gram-positive bacteria with exoelectrogenic properties.</title>
        <authorList>
            <person name="Hubenova Y."/>
            <person name="Hubenova E."/>
            <person name="Manasiev Y."/>
            <person name="Peykov S."/>
            <person name="Mitov M."/>
        </authorList>
    </citation>
    <scope>NUCLEOTIDE SEQUENCE [LARGE SCALE GENOMIC DNA]</scope>
    <source>
        <strain evidence="2 3">YoMME</strain>
    </source>
</reference>
<sequence length="88" mass="10040">MLWIELMSWISTPAGKLMFFLLILHGACTIWTSIDSYRIDRSILFSAGITLIVSIAPIFGFVIYIMIRHTKLTSHVPKSSRMRSAIPR</sequence>
<evidence type="ECO:0000313" key="2">
    <source>
        <dbReference type="EMBL" id="MCE5172206.1"/>
    </source>
</evidence>
<comment type="caution">
    <text evidence="2">The sequence shown here is derived from an EMBL/GenBank/DDBJ whole genome shotgun (WGS) entry which is preliminary data.</text>
</comment>
<dbReference type="Proteomes" id="UP001199916">
    <property type="component" value="Unassembled WGS sequence"/>
</dbReference>
<evidence type="ECO:0000256" key="1">
    <source>
        <dbReference type="SAM" id="Phobius"/>
    </source>
</evidence>
<keyword evidence="3" id="KW-1185">Reference proteome</keyword>
<dbReference type="RefSeq" id="WP_019421195.1">
    <property type="nucleotide sequence ID" value="NZ_JAJNBZ010000025.1"/>
</dbReference>
<keyword evidence="1" id="KW-0472">Membrane</keyword>
<gene>
    <name evidence="2" type="ORF">LQV63_23280</name>
</gene>
<accession>A0ABS8YPF0</accession>
<evidence type="ECO:0008006" key="4">
    <source>
        <dbReference type="Google" id="ProtNLM"/>
    </source>
</evidence>
<keyword evidence="1" id="KW-0812">Transmembrane</keyword>